<organism evidence="2">
    <name type="scientific">Alectorobius mimon</name>
    <dbReference type="NCBI Taxonomy" id="360319"/>
    <lineage>
        <taxon>Eukaryota</taxon>
        <taxon>Metazoa</taxon>
        <taxon>Ecdysozoa</taxon>
        <taxon>Arthropoda</taxon>
        <taxon>Chelicerata</taxon>
        <taxon>Arachnida</taxon>
        <taxon>Acari</taxon>
        <taxon>Parasitiformes</taxon>
        <taxon>Ixodida</taxon>
        <taxon>Ixodoidea</taxon>
        <taxon>Argasidae</taxon>
        <taxon>Ornithodorinae</taxon>
        <taxon>Alectorobius</taxon>
    </lineage>
</organism>
<name>A0A147B8C8_9ACAR</name>
<evidence type="ECO:0000256" key="1">
    <source>
        <dbReference type="SAM" id="MobiDB-lite"/>
    </source>
</evidence>
<proteinExistence type="predicted"/>
<feature type="region of interest" description="Disordered" evidence="1">
    <location>
        <begin position="88"/>
        <end position="107"/>
    </location>
</feature>
<feature type="region of interest" description="Disordered" evidence="1">
    <location>
        <begin position="120"/>
        <end position="142"/>
    </location>
</feature>
<reference evidence="2" key="1">
    <citation type="submission" date="2016-03" db="EMBL/GenBank/DDBJ databases">
        <title>Gut transcriptome analysis on engorged females of Ornithodoros mimon (Acari: Argasidae) and phylogenetic inferences of soft ticks.</title>
        <authorList>
            <person name="Landulfo G.A."/>
            <person name="Giovanni D."/>
            <person name="Carvalho E."/>
            <person name="Junqueira-de-Azevedo I."/>
            <person name="Patane J."/>
            <person name="Mendoca R."/>
            <person name="Barros-Battesti D."/>
        </authorList>
    </citation>
    <scope>NUCLEOTIDE SEQUENCE</scope>
    <source>
        <strain evidence="2">Females</strain>
        <tissue evidence="2">Gut</tissue>
    </source>
</reference>
<sequence length="142" mass="15529">HSVLGSMKNAASCDTWCELQDTLSTDSLNAHCALGFSPRVRLSEGRITYHARCSFSPLGSRTQCAAEGEAHARFDRIGKDSTQKVAHAPFVTSRRRPERKGRPLSSEGFFFPKGTACLEPAPHGGNTRARKCPAWGERRSAL</sequence>
<feature type="non-terminal residue" evidence="2">
    <location>
        <position position="1"/>
    </location>
</feature>
<protein>
    <submittedName>
        <fullName evidence="2">Uncharacterized protein</fullName>
    </submittedName>
</protein>
<dbReference type="EMBL" id="GEIB01001017">
    <property type="protein sequence ID" value="JAR87049.1"/>
    <property type="molecule type" value="Transcribed_RNA"/>
</dbReference>
<dbReference type="AlphaFoldDB" id="A0A147B8C8"/>
<evidence type="ECO:0000313" key="2">
    <source>
        <dbReference type="EMBL" id="JAR87049.1"/>
    </source>
</evidence>
<accession>A0A147B8C8</accession>